<feature type="compositionally biased region" description="Basic residues" evidence="9">
    <location>
        <begin position="12"/>
        <end position="23"/>
    </location>
</feature>
<sequence>MSAKTTTSPARTSRRTNPRRAATRKTDRPPAGRTERVGGVGLSELLLLALITLLVVGPQRLPEVARTVGHWTRHARQAWASLKSEFQDEMDRDHNRRILEEEQSRKQSEPSGQESHERRDDAD</sequence>
<evidence type="ECO:0000313" key="10">
    <source>
        <dbReference type="EMBL" id="RFF30176.1"/>
    </source>
</evidence>
<dbReference type="Gene3D" id="1.20.5.3310">
    <property type="match status" value="1"/>
</dbReference>
<evidence type="ECO:0000256" key="2">
    <source>
        <dbReference type="ARBA" id="ARBA00022448"/>
    </source>
</evidence>
<dbReference type="GO" id="GO:0016020">
    <property type="term" value="C:membrane"/>
    <property type="evidence" value="ECO:0007669"/>
    <property type="project" value="UniProtKB-SubCell"/>
</dbReference>
<keyword evidence="7" id="KW-0811">Translocation</keyword>
<name>A0A3E1K824_9GAMM</name>
<dbReference type="PANTHER" id="PTHR33162:SF1">
    <property type="entry name" value="SEC-INDEPENDENT PROTEIN TRANSLOCASE PROTEIN TATA, CHLOROPLASTIC"/>
    <property type="match status" value="1"/>
</dbReference>
<dbReference type="Proteomes" id="UP000260351">
    <property type="component" value="Unassembled WGS sequence"/>
</dbReference>
<evidence type="ECO:0000313" key="11">
    <source>
        <dbReference type="Proteomes" id="UP000260351"/>
    </source>
</evidence>
<dbReference type="PRINTS" id="PR01506">
    <property type="entry name" value="TATBPROTEIN"/>
</dbReference>
<keyword evidence="5" id="KW-0653">Protein transport</keyword>
<dbReference type="GO" id="GO:0008320">
    <property type="term" value="F:protein transmembrane transporter activity"/>
    <property type="evidence" value="ECO:0007669"/>
    <property type="project" value="InterPro"/>
</dbReference>
<dbReference type="InterPro" id="IPR003369">
    <property type="entry name" value="TatA/B/E"/>
</dbReference>
<feature type="region of interest" description="Disordered" evidence="9">
    <location>
        <begin position="86"/>
        <end position="123"/>
    </location>
</feature>
<keyword evidence="6" id="KW-1133">Transmembrane helix</keyword>
<gene>
    <name evidence="10" type="primary">tatB</name>
    <name evidence="10" type="ORF">DZC52_08850</name>
</gene>
<keyword evidence="8" id="KW-0472">Membrane</keyword>
<evidence type="ECO:0000256" key="3">
    <source>
        <dbReference type="ARBA" id="ARBA00022475"/>
    </source>
</evidence>
<proteinExistence type="predicted"/>
<evidence type="ECO:0000256" key="4">
    <source>
        <dbReference type="ARBA" id="ARBA00022692"/>
    </source>
</evidence>
<keyword evidence="3" id="KW-1003">Cell membrane</keyword>
<evidence type="ECO:0000256" key="5">
    <source>
        <dbReference type="ARBA" id="ARBA00022927"/>
    </source>
</evidence>
<dbReference type="NCBIfam" id="TIGR01410">
    <property type="entry name" value="tatB"/>
    <property type="match status" value="1"/>
</dbReference>
<dbReference type="Pfam" id="PF02416">
    <property type="entry name" value="TatA_B_E"/>
    <property type="match status" value="1"/>
</dbReference>
<reference evidence="10 11" key="1">
    <citation type="submission" date="2018-08" db="EMBL/GenBank/DDBJ databases">
        <title>Wenzhouxiangella salilacus sp. nov., a novel bacterium isolated from a saline lake in Xinjiang Province, China.</title>
        <authorList>
            <person name="Han S."/>
        </authorList>
    </citation>
    <scope>NUCLEOTIDE SEQUENCE [LARGE SCALE GENOMIC DNA]</scope>
    <source>
        <strain evidence="10 11">XDB06</strain>
    </source>
</reference>
<dbReference type="AlphaFoldDB" id="A0A3E1K824"/>
<feature type="compositionally biased region" description="Basic and acidic residues" evidence="9">
    <location>
        <begin position="24"/>
        <end position="36"/>
    </location>
</feature>
<evidence type="ECO:0000256" key="7">
    <source>
        <dbReference type="ARBA" id="ARBA00023010"/>
    </source>
</evidence>
<keyword evidence="11" id="KW-1185">Reference proteome</keyword>
<dbReference type="GO" id="GO:0043953">
    <property type="term" value="P:protein transport by the Tat complex"/>
    <property type="evidence" value="ECO:0007669"/>
    <property type="project" value="InterPro"/>
</dbReference>
<organism evidence="10 11">
    <name type="scientific">Wenzhouxiangella sediminis</name>
    <dbReference type="NCBI Taxonomy" id="1792836"/>
    <lineage>
        <taxon>Bacteria</taxon>
        <taxon>Pseudomonadati</taxon>
        <taxon>Pseudomonadota</taxon>
        <taxon>Gammaproteobacteria</taxon>
        <taxon>Chromatiales</taxon>
        <taxon>Wenzhouxiangellaceae</taxon>
        <taxon>Wenzhouxiangella</taxon>
    </lineage>
</organism>
<evidence type="ECO:0000256" key="9">
    <source>
        <dbReference type="SAM" id="MobiDB-lite"/>
    </source>
</evidence>
<dbReference type="PANTHER" id="PTHR33162">
    <property type="entry name" value="SEC-INDEPENDENT PROTEIN TRANSLOCASE PROTEIN TATA, CHLOROPLASTIC"/>
    <property type="match status" value="1"/>
</dbReference>
<dbReference type="InterPro" id="IPR018448">
    <property type="entry name" value="TatB"/>
</dbReference>
<dbReference type="EMBL" id="QUZK01000037">
    <property type="protein sequence ID" value="RFF30176.1"/>
    <property type="molecule type" value="Genomic_DNA"/>
</dbReference>
<keyword evidence="2" id="KW-0813">Transport</keyword>
<feature type="region of interest" description="Disordered" evidence="9">
    <location>
        <begin position="1"/>
        <end position="39"/>
    </location>
</feature>
<evidence type="ECO:0000256" key="8">
    <source>
        <dbReference type="ARBA" id="ARBA00023136"/>
    </source>
</evidence>
<accession>A0A3E1K824</accession>
<comment type="caution">
    <text evidence="10">The sequence shown here is derived from an EMBL/GenBank/DDBJ whole genome shotgun (WGS) entry which is preliminary data.</text>
</comment>
<protein>
    <submittedName>
        <fullName evidence="10">Twin-arginine translocase subunit TatB</fullName>
    </submittedName>
</protein>
<keyword evidence="4" id="KW-0812">Transmembrane</keyword>
<dbReference type="OrthoDB" id="9816005at2"/>
<comment type="subcellular location">
    <subcellularLocation>
        <location evidence="1">Membrane</location>
        <topology evidence="1">Single-pass membrane protein</topology>
    </subcellularLocation>
</comment>
<evidence type="ECO:0000256" key="6">
    <source>
        <dbReference type="ARBA" id="ARBA00022989"/>
    </source>
</evidence>
<feature type="compositionally biased region" description="Low complexity" evidence="9">
    <location>
        <begin position="1"/>
        <end position="11"/>
    </location>
</feature>
<evidence type="ECO:0000256" key="1">
    <source>
        <dbReference type="ARBA" id="ARBA00004167"/>
    </source>
</evidence>